<dbReference type="InParanoid" id="A0A419Q122"/>
<evidence type="ECO:0000313" key="2">
    <source>
        <dbReference type="Proteomes" id="UP000286415"/>
    </source>
</evidence>
<protein>
    <submittedName>
        <fullName evidence="1">MICOS complex subunit mic25a</fullName>
    </submittedName>
</protein>
<dbReference type="InterPro" id="IPR052632">
    <property type="entry name" value="MICOS_subunit_Mic19"/>
</dbReference>
<sequence>MGGVFSSDDTRDVILLPEDIIITPAAQERIKKASLAGEPPEPVRSSDSDLSFQLKYERELENEYNARLRLIEQRNEELFKQAAEEYTRTVERLENKYMRSTPGGCCTAAEQRVEDCYKNNPGRPLQCSQLVKEYIRCVNNFRVATARKEVSSPA</sequence>
<accession>A0A419Q122</accession>
<dbReference type="STRING" id="79923.A0A419Q122"/>
<organism evidence="1 2">
    <name type="scientific">Clonorchis sinensis</name>
    <name type="common">Chinese liver fluke</name>
    <dbReference type="NCBI Taxonomy" id="79923"/>
    <lineage>
        <taxon>Eukaryota</taxon>
        <taxon>Metazoa</taxon>
        <taxon>Spiralia</taxon>
        <taxon>Lophotrochozoa</taxon>
        <taxon>Platyhelminthes</taxon>
        <taxon>Trematoda</taxon>
        <taxon>Digenea</taxon>
        <taxon>Opisthorchiida</taxon>
        <taxon>Opisthorchiata</taxon>
        <taxon>Opisthorchiidae</taxon>
        <taxon>Clonorchis</taxon>
    </lineage>
</organism>
<proteinExistence type="predicted"/>
<reference evidence="1 2" key="2">
    <citation type="journal article" date="2021" name="Genomics">
        <title>High-quality reference genome for Clonorchis sinensis.</title>
        <authorList>
            <person name="Young N.D."/>
            <person name="Stroehlein A.J."/>
            <person name="Kinkar L."/>
            <person name="Wang T."/>
            <person name="Sohn W.M."/>
            <person name="Chang B.C.H."/>
            <person name="Kaur P."/>
            <person name="Weisz D."/>
            <person name="Dudchenko O."/>
            <person name="Aiden E.L."/>
            <person name="Korhonen P.K."/>
            <person name="Gasser R.B."/>
        </authorList>
    </citation>
    <scope>NUCLEOTIDE SEQUENCE [LARGE SCALE GENOMIC DNA]</scope>
    <source>
        <strain evidence="1">Cs-k2</strain>
    </source>
</reference>
<dbReference type="GO" id="GO:0007007">
    <property type="term" value="P:inner mitochondrial membrane organization"/>
    <property type="evidence" value="ECO:0007669"/>
    <property type="project" value="TreeGrafter"/>
</dbReference>
<keyword evidence="2" id="KW-1185">Reference proteome</keyword>
<reference evidence="1 2" key="1">
    <citation type="journal article" date="2018" name="Biotechnol. Adv.">
        <title>Improved genomic resources and new bioinformatic workflow for the carcinogenic parasite Clonorchis sinensis: Biotechnological implications.</title>
        <authorList>
            <person name="Wang D."/>
            <person name="Korhonen P.K."/>
            <person name="Gasser R.B."/>
            <person name="Young N.D."/>
        </authorList>
    </citation>
    <scope>NUCLEOTIDE SEQUENCE [LARGE SCALE GENOMIC DNA]</scope>
    <source>
        <strain evidence="1">Cs-k2</strain>
    </source>
</reference>
<dbReference type="GO" id="GO:0061617">
    <property type="term" value="C:MICOS complex"/>
    <property type="evidence" value="ECO:0007669"/>
    <property type="project" value="TreeGrafter"/>
</dbReference>
<dbReference type="Proteomes" id="UP000286415">
    <property type="component" value="Unassembled WGS sequence"/>
</dbReference>
<dbReference type="OrthoDB" id="70030at2759"/>
<name>A0A419Q122_CLOSI</name>
<dbReference type="AlphaFoldDB" id="A0A419Q122"/>
<evidence type="ECO:0000313" key="1">
    <source>
        <dbReference type="EMBL" id="KAG5451101.1"/>
    </source>
</evidence>
<dbReference type="PANTHER" id="PTHR21588:SF18">
    <property type="entry name" value="MICOS COMPLEX SUBUNIT MIC19"/>
    <property type="match status" value="1"/>
</dbReference>
<comment type="caution">
    <text evidence="1">The sequence shown here is derived from an EMBL/GenBank/DDBJ whole genome shotgun (WGS) entry which is preliminary data.</text>
</comment>
<gene>
    <name evidence="1" type="ORF">CSKR_106656</name>
</gene>
<dbReference type="PANTHER" id="PTHR21588">
    <property type="entry name" value="COILED-COIL-HELIX-COILED-COIL-HELIX DOMAIN CONTAINING 6"/>
    <property type="match status" value="1"/>
</dbReference>
<dbReference type="EMBL" id="NIRI02000042">
    <property type="protein sequence ID" value="KAG5451101.1"/>
    <property type="molecule type" value="Genomic_DNA"/>
</dbReference>